<dbReference type="InterPro" id="IPR001202">
    <property type="entry name" value="WW_dom"/>
</dbReference>
<feature type="coiled-coil region" evidence="14">
    <location>
        <begin position="3281"/>
        <end position="3318"/>
    </location>
</feature>
<dbReference type="PANTHER" id="PTHR12268:SF14">
    <property type="entry name" value="DYSTROPHIN-1"/>
    <property type="match status" value="1"/>
</dbReference>
<dbReference type="GO" id="GO:0008270">
    <property type="term" value="F:zinc ion binding"/>
    <property type="evidence" value="ECO:0007669"/>
    <property type="project" value="UniProtKB-KW"/>
</dbReference>
<evidence type="ECO:0000256" key="2">
    <source>
        <dbReference type="ARBA" id="ARBA00004278"/>
    </source>
</evidence>
<dbReference type="InterPro" id="IPR015154">
    <property type="entry name" value="EF-hand_dom_typ2"/>
</dbReference>
<dbReference type="Gene3D" id="1.20.58.60">
    <property type="match status" value="18"/>
</dbReference>
<dbReference type="CDD" id="cd00201">
    <property type="entry name" value="WW"/>
    <property type="match status" value="1"/>
</dbReference>
<accession>A0A9Q0YPZ0</accession>
<evidence type="ECO:0000256" key="14">
    <source>
        <dbReference type="SAM" id="Coils"/>
    </source>
</evidence>
<evidence type="ECO:0000259" key="16">
    <source>
        <dbReference type="PROSITE" id="PS50020"/>
    </source>
</evidence>
<keyword evidence="4" id="KW-0963">Cytoplasm</keyword>
<evidence type="ECO:0000259" key="17">
    <source>
        <dbReference type="PROSITE" id="PS50135"/>
    </source>
</evidence>
<keyword evidence="12" id="KW-0206">Cytoskeleton</keyword>
<dbReference type="Pfam" id="PF00435">
    <property type="entry name" value="Spectrin"/>
    <property type="match status" value="13"/>
</dbReference>
<dbReference type="GO" id="GO:0045202">
    <property type="term" value="C:synapse"/>
    <property type="evidence" value="ECO:0007669"/>
    <property type="project" value="GOC"/>
</dbReference>
<dbReference type="SMART" id="SM00150">
    <property type="entry name" value="SPEC"/>
    <property type="match status" value="22"/>
</dbReference>
<comment type="subcellular location">
    <subcellularLocation>
        <location evidence="2">Cell membrane</location>
        <location evidence="2">Sarcolemma</location>
        <topology evidence="2">Peripheral membrane protein</topology>
        <orientation evidence="2">Cytoplasmic side</orientation>
    </subcellularLocation>
    <subcellularLocation>
        <location evidence="1">Cytoplasm</location>
        <location evidence="1">Cytoskeleton</location>
    </subcellularLocation>
</comment>
<feature type="region of interest" description="Disordered" evidence="15">
    <location>
        <begin position="3383"/>
        <end position="3469"/>
    </location>
</feature>
<feature type="coiled-coil region" evidence="14">
    <location>
        <begin position="1421"/>
        <end position="1465"/>
    </location>
</feature>
<reference evidence="18" key="1">
    <citation type="submission" date="2021-10" db="EMBL/GenBank/DDBJ databases">
        <title>Tropical sea cucumber genome reveals ecological adaptation and Cuvierian tubules defense mechanism.</title>
        <authorList>
            <person name="Chen T."/>
        </authorList>
    </citation>
    <scope>NUCLEOTIDE SEQUENCE</scope>
    <source>
        <strain evidence="18">Nanhai2018</strain>
        <tissue evidence="18">Muscle</tissue>
    </source>
</reference>
<evidence type="ECO:0000256" key="5">
    <source>
        <dbReference type="ARBA" id="ARBA00022723"/>
    </source>
</evidence>
<keyword evidence="10" id="KW-0472">Membrane</keyword>
<feature type="coiled-coil region" evidence="14">
    <location>
        <begin position="727"/>
        <end position="761"/>
    </location>
</feature>
<gene>
    <name evidence="18" type="ORF">HOLleu_31312</name>
</gene>
<dbReference type="Pfam" id="PF09069">
    <property type="entry name" value="EF-hand_3"/>
    <property type="match status" value="1"/>
</dbReference>
<dbReference type="FunFam" id="1.20.58.60:FF:000075">
    <property type="entry name" value="utrophin isoform X1"/>
    <property type="match status" value="1"/>
</dbReference>
<feature type="coiled-coil region" evidence="14">
    <location>
        <begin position="2684"/>
        <end position="2719"/>
    </location>
</feature>
<dbReference type="InterPro" id="IPR043145">
    <property type="entry name" value="Znf_ZZ_sf"/>
</dbReference>
<evidence type="ECO:0000256" key="3">
    <source>
        <dbReference type="ARBA" id="ARBA00022475"/>
    </source>
</evidence>
<evidence type="ECO:0000256" key="9">
    <source>
        <dbReference type="ARBA" id="ARBA00022837"/>
    </source>
</evidence>
<dbReference type="GO" id="GO:0003779">
    <property type="term" value="F:actin binding"/>
    <property type="evidence" value="ECO:0007669"/>
    <property type="project" value="UniProtKB-KW"/>
</dbReference>
<dbReference type="PROSITE" id="PS50135">
    <property type="entry name" value="ZF_ZZ_2"/>
    <property type="match status" value="1"/>
</dbReference>
<evidence type="ECO:0000256" key="10">
    <source>
        <dbReference type="ARBA" id="ARBA00023136"/>
    </source>
</evidence>
<evidence type="ECO:0000313" key="19">
    <source>
        <dbReference type="Proteomes" id="UP001152320"/>
    </source>
</evidence>
<dbReference type="SMART" id="SM00456">
    <property type="entry name" value="WW"/>
    <property type="match status" value="1"/>
</dbReference>
<keyword evidence="11" id="KW-0009">Actin-binding</keyword>
<keyword evidence="6" id="KW-0677">Repeat</keyword>
<dbReference type="GO" id="GO:0005737">
    <property type="term" value="C:cytoplasm"/>
    <property type="evidence" value="ECO:0007669"/>
    <property type="project" value="UniProtKB-ARBA"/>
</dbReference>
<dbReference type="InterPro" id="IPR035436">
    <property type="entry name" value="Dystrophin/utrophin"/>
</dbReference>
<comment type="caution">
    <text evidence="18">The sequence shown here is derived from an EMBL/GenBank/DDBJ whole genome shotgun (WGS) entry which is preliminary data.</text>
</comment>
<dbReference type="SUPFAM" id="SSF46966">
    <property type="entry name" value="Spectrin repeat"/>
    <property type="match status" value="19"/>
</dbReference>
<organism evidence="18 19">
    <name type="scientific">Holothuria leucospilota</name>
    <name type="common">Black long sea cucumber</name>
    <name type="synonym">Mertensiothuria leucospilota</name>
    <dbReference type="NCBI Taxonomy" id="206669"/>
    <lineage>
        <taxon>Eukaryota</taxon>
        <taxon>Metazoa</taxon>
        <taxon>Echinodermata</taxon>
        <taxon>Eleutherozoa</taxon>
        <taxon>Echinozoa</taxon>
        <taxon>Holothuroidea</taxon>
        <taxon>Aspidochirotacea</taxon>
        <taxon>Aspidochirotida</taxon>
        <taxon>Holothuriidae</taxon>
        <taxon>Holothuria</taxon>
    </lineage>
</organism>
<dbReference type="InterPro" id="IPR002017">
    <property type="entry name" value="Spectrin_repeat"/>
</dbReference>
<feature type="compositionally biased region" description="Low complexity" evidence="15">
    <location>
        <begin position="3453"/>
        <end position="3465"/>
    </location>
</feature>
<feature type="domain" description="ZZ-type" evidence="17">
    <location>
        <begin position="3107"/>
        <end position="3163"/>
    </location>
</feature>
<feature type="domain" description="WW" evidence="16">
    <location>
        <begin position="2853"/>
        <end position="2886"/>
    </location>
</feature>
<evidence type="ECO:0000256" key="1">
    <source>
        <dbReference type="ARBA" id="ARBA00004245"/>
    </source>
</evidence>
<dbReference type="GO" id="GO:0005856">
    <property type="term" value="C:cytoskeleton"/>
    <property type="evidence" value="ECO:0007669"/>
    <property type="project" value="UniProtKB-SubCell"/>
</dbReference>
<feature type="coiled-coil region" evidence="14">
    <location>
        <begin position="1658"/>
        <end position="1702"/>
    </location>
</feature>
<dbReference type="PROSITE" id="PS01357">
    <property type="entry name" value="ZF_ZZ_1"/>
    <property type="match status" value="1"/>
</dbReference>
<evidence type="ECO:0000256" key="12">
    <source>
        <dbReference type="ARBA" id="ARBA00023212"/>
    </source>
</evidence>
<dbReference type="InterPro" id="IPR000433">
    <property type="entry name" value="Znf_ZZ"/>
</dbReference>
<dbReference type="CDD" id="cd02334">
    <property type="entry name" value="ZZ_dystrophin"/>
    <property type="match status" value="1"/>
</dbReference>
<dbReference type="SUPFAM" id="SSF57850">
    <property type="entry name" value="RING/U-box"/>
    <property type="match status" value="1"/>
</dbReference>
<feature type="coiled-coil region" evidence="14">
    <location>
        <begin position="2776"/>
        <end position="2803"/>
    </location>
</feature>
<proteinExistence type="predicted"/>
<dbReference type="SUPFAM" id="SSF47473">
    <property type="entry name" value="EF-hand"/>
    <property type="match status" value="2"/>
</dbReference>
<protein>
    <submittedName>
        <fullName evidence="18">Dystrophin</fullName>
    </submittedName>
</protein>
<evidence type="ECO:0000256" key="11">
    <source>
        <dbReference type="ARBA" id="ARBA00023203"/>
    </source>
</evidence>
<dbReference type="PANTHER" id="PTHR12268">
    <property type="entry name" value="E3 UBIQUITIN-PROTEIN LIGASE KCMF1"/>
    <property type="match status" value="1"/>
</dbReference>
<dbReference type="SMART" id="SM00291">
    <property type="entry name" value="ZnF_ZZ"/>
    <property type="match status" value="1"/>
</dbReference>
<dbReference type="Gene3D" id="1.10.238.10">
    <property type="entry name" value="EF-hand"/>
    <property type="match status" value="2"/>
</dbReference>
<dbReference type="EMBL" id="JAIZAY010000016">
    <property type="protein sequence ID" value="KAJ8026483.1"/>
    <property type="molecule type" value="Genomic_DNA"/>
</dbReference>
<dbReference type="InterPro" id="IPR011992">
    <property type="entry name" value="EF-hand-dom_pair"/>
</dbReference>
<feature type="coiled-coil region" evidence="14">
    <location>
        <begin position="2529"/>
        <end position="2589"/>
    </location>
</feature>
<dbReference type="Pfam" id="PF00569">
    <property type="entry name" value="ZZ"/>
    <property type="match status" value="1"/>
</dbReference>
<feature type="compositionally biased region" description="Polar residues" evidence="15">
    <location>
        <begin position="3441"/>
        <end position="3450"/>
    </location>
</feature>
<evidence type="ECO:0000256" key="4">
    <source>
        <dbReference type="ARBA" id="ARBA00022490"/>
    </source>
</evidence>
<keyword evidence="19" id="KW-1185">Reference proteome</keyword>
<dbReference type="CDD" id="cd16242">
    <property type="entry name" value="EFh_DMD_like"/>
    <property type="match status" value="1"/>
</dbReference>
<dbReference type="GO" id="GO:0016010">
    <property type="term" value="C:dystrophin-associated glycoprotein complex"/>
    <property type="evidence" value="ECO:0007669"/>
    <property type="project" value="UniProtKB-ARBA"/>
</dbReference>
<dbReference type="InterPro" id="IPR036020">
    <property type="entry name" value="WW_dom_sf"/>
</dbReference>
<evidence type="ECO:0000313" key="18">
    <source>
        <dbReference type="EMBL" id="KAJ8026483.1"/>
    </source>
</evidence>
<keyword evidence="5" id="KW-0479">Metal-binding</keyword>
<feature type="coiled-coil region" evidence="14">
    <location>
        <begin position="266"/>
        <end position="331"/>
    </location>
</feature>
<dbReference type="FunFam" id="2.20.70.10:FF:000004">
    <property type="entry name" value="dystrophin isoform X1"/>
    <property type="match status" value="1"/>
</dbReference>
<keyword evidence="14" id="KW-0175">Coiled coil</keyword>
<evidence type="ECO:0000256" key="6">
    <source>
        <dbReference type="ARBA" id="ARBA00022737"/>
    </source>
</evidence>
<dbReference type="Gene3D" id="3.30.60.90">
    <property type="match status" value="1"/>
</dbReference>
<dbReference type="OrthoDB" id="18853at2759"/>
<keyword evidence="8" id="KW-0862">Zinc</keyword>
<name>A0A9Q0YPZ0_HOLLE</name>
<feature type="coiled-coil region" evidence="14">
    <location>
        <begin position="3353"/>
        <end position="3383"/>
    </location>
</feature>
<keyword evidence="9" id="KW-0106">Calcium</keyword>
<evidence type="ECO:0000256" key="7">
    <source>
        <dbReference type="ARBA" id="ARBA00022771"/>
    </source>
</evidence>
<feature type="coiled-coil region" evidence="14">
    <location>
        <begin position="788"/>
        <end position="822"/>
    </location>
</feature>
<keyword evidence="3" id="KW-1003">Cell membrane</keyword>
<dbReference type="PROSITE" id="PS50020">
    <property type="entry name" value="WW_DOMAIN_2"/>
    <property type="match status" value="1"/>
</dbReference>
<dbReference type="Gene3D" id="2.20.70.10">
    <property type="match status" value="1"/>
</dbReference>
<feature type="compositionally biased region" description="Polar residues" evidence="15">
    <location>
        <begin position="3390"/>
        <end position="3401"/>
    </location>
</feature>
<keyword evidence="7 13" id="KW-0863">Zinc-finger</keyword>
<dbReference type="InterPro" id="IPR015153">
    <property type="entry name" value="EF-hand_dom_typ1"/>
</dbReference>
<dbReference type="CDD" id="cd00176">
    <property type="entry name" value="SPEC"/>
    <property type="match status" value="7"/>
</dbReference>
<sequence length="3529" mass="405704">MSDIDVDTYQSHMENVLAWLLDAEDHLSQEEPVSDSVEKVKEQFHTHEKFMMELTSHQNSVGNALQEGNRLILDNKVAESEEAEIREQMTLLNSRWEALRVAAMDRQALLHEVLMDLQKKQLDDLNSWLHKMEETISTEAEFGASLEDVKAQIETHKALQIELESEQRKVNSLSHMVVVVDEGSSENATIELEEQLTSLGERWANVCEWTTNRFTTLQSLLQDWNGFEREKKSFGDWLTEKETILTEMTLVRVETKDDILARAKQLKILEQDLEIQHKEFDRLNNAAQALANSLTKISTDHTSLESVQQTLDEYSQRWDNLVQQMEEQSKEVAKSLSEQTLMAEVTNMEESSPAPKRPLEDLPLKKQFDGELDSLITWMEDTEQTIVTSGEPTPDDPALEDQIQMFSTLDHGLKERTTRVKTVSELGNKLIDITQKGGDSPLTIKDTLEKFRERWEGVTVLLEERKRKLHQATVHKQFLDELRRLKEVLNGVELWLGEQKSPDRDVQEIEQMLEQCRAKQKEFSVHTSRYENLNSLAREVMSHESTLSRSTQRDLKSIRQGWEESRQNLEDREIELAAALENAPYQHFQEGLQALMGWLEKVSAVLKSQEFFVTELDQLESQLDEFKKLESDIKMQEKNYSYISGKGKELMGKMPARSDSIQKDLEKLTRTWQSVTRSAEENEDKVKTAVKELTAWQEELSSLKTWMTQVDHFLNVEEAAIGEQQLLLVQLEQCENLEHDIKTLQTNMDNLTETGEQLIKESTPSFAGYLEEELREIKENWEDIKVLAKKQEAAVQDAQEKTNKYQAQMKELTEHLQESEKEHETRGEVITEEDIKAHLNSIKNTLQEFDNKKASMESCQESANVITEKSTPALTEKINKEIEDRRHRWQKLIDDLKAREKVLKEGAAKWAKLSSLLQEETSWMDGFEKDLSNPSTSLDAEELSEEIDALESSSQKHTVDRKDKIKELADSLISGNIMTERVEQETKAYFERIDNITGKAKARQETLEQNVQLLQSLEKDMLSLQNWISVTERSLNNRLSNKISAADLPEEYEHLKVDLASREVDFKNISQRANELMGQTDSSATQRMDQQVQLLRTNLDEVQLKFRKFQKPADFDPKMVHVKDILQNVEDGIGVLDIKNSEPEVIQTQLDACMGFYKTLSEVKPEVEYVIKTGRTIVEKRQTENPADLTERLNHLKQMYNILGKRVTEGKTECDKALRLSRKIKKEVNGFRELTEGVKTEMAKRTKDGPVPLSLNQEMEWCKSMESEGKKKLNGVEDAKKMVEQLIKFAKEGSLDSMRGEINDWKEKVEEAMSEVAARKVIIKSYQDQVNKFKTDLSEIKDWLDKAEKRCTLSEAMPRTQQVSEEELEFYKHLQEEVDDLIPKVEDVRDQALELMKQGGDCRRSAEPDLIALNQRWEDICKKIKEQQVKQKEIVKELEEDRKRKAEMEAAAEKAKEEIERLASEVLLESPKSPDVEVKVDLVDEPPVEENIGKVDLSVVECAVNLEDMFERMEAEEKERPKSDEQLEQKKRISDYHTILEQTRMAVDICDHRLREDSDLRLDDFELDVDDNVKQTDEAIESLKPDVERIISQGEKLLEETKNVDEHLALTLDSDLKALQNHWRELQEDAERRKKTLEIVVPQWQQFEKDALTIVEWIDNMEKRLEDGKEDEALLKALQRELEKKKADYDNLNKNADDLSNKGARPVVEPTWLELTRRWHEIETRFLQYRRPVAEDVIVEESVGDVQANFSLDKEMPLEKPQEVQEYRDDLQKLCDDILQLEKDLNSPQLNGSAFDNFSEKEDKLKAIKDTYEQLRPRVDDSRNKKDDVLKKAETGDQEKIQKIMEEIDINWEKIDKDYTERYGFFQRCMEKWRQFHCDMRDLASWLTEAETTIQRCKTSEGRLNVPRVKEYVPVLEEGIANHQGTVTTLNSNGEEIVQQSSTIDGGMLRDKLHGLNARWKGVCAEVASWKARFDVSQEDVDAFLKEVEIVNTWLEECKKLTSQPPSPAQNEELVERLKELKVKLEEQPGQRERKGQLLEQVDIFLASGKLEQDKATKVKLKMADLTTAWDTMAGELSRSQQQLKRQQDTLAVFIKELSEIEDWLKLTKDSISSKEHKTIKAQLAQKKALMEAVSSRRDNVNRINAIFLEIASEADRVHREMPDDLQKRVEAMNNNWEQVQDPSLQSKSMSDLEDEKPVWIKQSLITETITSTKTDIQRSNFMEINGNDISDKVMEFDKLVAELRDWLVLLERTLRTQPVTVADLEEIEETIAKQKEIWSGILPKFSGLSPQERETLGAWVVDVVSMLVDLEKLLQDLAVKRPQLEDLVKQADKLQGEVGVSGDQQTLQEKVDKIKELWDAAKEKASSRTGELQTMLTDSQKFHELTEELLIWLTKMEKSLDESAHIANEVSELEAQLETQKAFIDEVESWKPKVKKVQASGEKLATDFPSDDAGRIKQVLENLSQRWTNVCSRSNVRLRQIETALKSLQDIDKQVHEFLSWLGKVESPIKSLERKTQKEESLQDREKVKEWQGQHQDLQAEIEAHQSIFTALNEAGSKVPREESNRDAEDLQGQLENMNERWSKLQGQSAEIRKRLEANAEEWAALVGSIDDLLTWIAEKDLELSTKHPVGEDHVKVKQQLDDHKTFRDELSQKKPVVDKTLQTGKLYVNDQPVTDGNHDVGVDNTEQMAAEAAKKMVETLREKESKLEEKWNGLNNRSQEWQKKLEFVHPKMLAFHQVLDSLSSKVSDAEAQKTRWPAVGELIVESLPHNTNELKSFQQKLTSLHNEMDQLTSHVDQLSNVNVVLSSSSMQKYNDLKQRLKALSVAADTRSQQLQEATRDFGPQSQHFLRASVQPPWERAVAANKVPFFINHGSETTHWDHPRMSELFQSMADLNAIRFSAYRTGMKLRRLQKCLCLDLLALNAADGIFQQHELILQNSRTMDVPEMINCLSTIYETLAMDHTSMVNVPQSVDMCLNWLLNVYDTVRSGRIRVLSFKVALVMLCNAHLEDKYRYVIRCVADENGFIDQRALGLLLHDCIQIPRQLGEVASFGGSNIEPSVRSCFNMMGNKSHIEPVHFLSWLKMEPQSMIWMPVLHRMAASETAKHQSKCNICKECPIVGLRYRCLKCFNFDLCQNCFFAGRKAKHHKLSHQMQEYCTATTSGEDVRDFAKVFKNKFKSKKHFQKHPRMGYLPVQSVLEGDNLESPASTPQHLANQDTHTRLELYAHRLAEVESQSQGSLTTNSSQPDLDDEHQLIAHYCHSLGGDVSSMPQSPTQIIVAIDAEQRPDLETQIKELEDENKTLVEELERLKVIQREDELKAKQLVNGDDKGKSPGRNLELLEEAKLLRQHKGRLEARMQILEDHNRQLEAQLQRLRQLLEQPTDHSASKVSSSRTTPVSRGSGPRIHRAAQHNSHGGTSDYDSDMAGEDHQRQSPPPYSSVSNNQTAPLRNGNNNSSSHMNGNATHNGKIDLDKVIQELNSFPEDKPTSGVNNVGSLLNAADNIGKAVGTLVTVMTDDEHDPKENES</sequence>
<dbReference type="GO" id="GO:0042383">
    <property type="term" value="C:sarcolemma"/>
    <property type="evidence" value="ECO:0007669"/>
    <property type="project" value="UniProtKB-SubCell"/>
</dbReference>
<dbReference type="SUPFAM" id="SSF51045">
    <property type="entry name" value="WW domain"/>
    <property type="match status" value="1"/>
</dbReference>
<dbReference type="InterPro" id="IPR050774">
    <property type="entry name" value="KCMF1/Dystrophin"/>
</dbReference>
<dbReference type="PIRSF" id="PIRSF002341">
    <property type="entry name" value="Dystrophin/utrophin"/>
    <property type="match status" value="1"/>
</dbReference>
<evidence type="ECO:0000256" key="13">
    <source>
        <dbReference type="PROSITE-ProRule" id="PRU00228"/>
    </source>
</evidence>
<evidence type="ECO:0000256" key="15">
    <source>
        <dbReference type="SAM" id="MobiDB-lite"/>
    </source>
</evidence>
<dbReference type="GO" id="GO:0099536">
    <property type="term" value="P:synaptic signaling"/>
    <property type="evidence" value="ECO:0007669"/>
    <property type="project" value="TreeGrafter"/>
</dbReference>
<feature type="coiled-coil region" evidence="14">
    <location>
        <begin position="146"/>
        <end position="176"/>
    </location>
</feature>
<dbReference type="InterPro" id="IPR018159">
    <property type="entry name" value="Spectrin/alpha-actinin"/>
</dbReference>
<dbReference type="Pfam" id="PF09068">
    <property type="entry name" value="EF-hand_2"/>
    <property type="match status" value="1"/>
</dbReference>
<dbReference type="Proteomes" id="UP001152320">
    <property type="component" value="Chromosome 16"/>
</dbReference>
<evidence type="ECO:0000256" key="8">
    <source>
        <dbReference type="ARBA" id="ARBA00022833"/>
    </source>
</evidence>